<feature type="region of interest" description="Disordered" evidence="1">
    <location>
        <begin position="171"/>
        <end position="207"/>
    </location>
</feature>
<feature type="region of interest" description="Disordered" evidence="1">
    <location>
        <begin position="223"/>
        <end position="254"/>
    </location>
</feature>
<feature type="compositionally biased region" description="Low complexity" evidence="1">
    <location>
        <begin position="178"/>
        <end position="190"/>
    </location>
</feature>
<feature type="region of interest" description="Disordered" evidence="1">
    <location>
        <begin position="524"/>
        <end position="561"/>
    </location>
</feature>
<dbReference type="Proteomes" id="UP001562354">
    <property type="component" value="Unassembled WGS sequence"/>
</dbReference>
<dbReference type="PANTHER" id="PTHR35140">
    <property type="entry name" value="MITOTIC CHECK POINT PROTEIN BFA1"/>
    <property type="match status" value="1"/>
</dbReference>
<organism evidence="2 3">
    <name type="scientific">Neodothiora populina</name>
    <dbReference type="NCBI Taxonomy" id="2781224"/>
    <lineage>
        <taxon>Eukaryota</taxon>
        <taxon>Fungi</taxon>
        <taxon>Dikarya</taxon>
        <taxon>Ascomycota</taxon>
        <taxon>Pezizomycotina</taxon>
        <taxon>Dothideomycetes</taxon>
        <taxon>Dothideomycetidae</taxon>
        <taxon>Dothideales</taxon>
        <taxon>Dothioraceae</taxon>
        <taxon>Neodothiora</taxon>
    </lineage>
</organism>
<feature type="region of interest" description="Disordered" evidence="1">
    <location>
        <begin position="738"/>
        <end position="784"/>
    </location>
</feature>
<name>A0ABR3PNW8_9PEZI</name>
<keyword evidence="3" id="KW-1185">Reference proteome</keyword>
<dbReference type="EMBL" id="JBFMKM010000003">
    <property type="protein sequence ID" value="KAL1311156.1"/>
    <property type="molecule type" value="Genomic_DNA"/>
</dbReference>
<dbReference type="PANTHER" id="PTHR35140:SF1">
    <property type="entry name" value="MITOTIC CHECK POINT PROTEIN BFA1"/>
    <property type="match status" value="1"/>
</dbReference>
<evidence type="ECO:0008006" key="4">
    <source>
        <dbReference type="Google" id="ProtNLM"/>
    </source>
</evidence>
<accession>A0ABR3PNW8</accession>
<dbReference type="GeneID" id="95975061"/>
<comment type="caution">
    <text evidence="2">The sequence shown here is derived from an EMBL/GenBank/DDBJ whole genome shotgun (WGS) entry which is preliminary data.</text>
</comment>
<feature type="compositionally biased region" description="Polar residues" evidence="1">
    <location>
        <begin position="681"/>
        <end position="700"/>
    </location>
</feature>
<feature type="compositionally biased region" description="Pro residues" evidence="1">
    <location>
        <begin position="232"/>
        <end position="249"/>
    </location>
</feature>
<evidence type="ECO:0000313" key="3">
    <source>
        <dbReference type="Proteomes" id="UP001562354"/>
    </source>
</evidence>
<protein>
    <recommendedName>
        <fullName evidence="4">Cytokinesis regulator</fullName>
    </recommendedName>
</protein>
<feature type="compositionally biased region" description="Polar residues" evidence="1">
    <location>
        <begin position="402"/>
        <end position="419"/>
    </location>
</feature>
<gene>
    <name evidence="2" type="ORF">AAFC00_001358</name>
</gene>
<feature type="compositionally biased region" description="Polar residues" evidence="1">
    <location>
        <begin position="357"/>
        <end position="373"/>
    </location>
</feature>
<dbReference type="RefSeq" id="XP_069204005.1">
    <property type="nucleotide sequence ID" value="XM_069340540.1"/>
</dbReference>
<feature type="compositionally biased region" description="Low complexity" evidence="1">
    <location>
        <begin position="432"/>
        <end position="445"/>
    </location>
</feature>
<proteinExistence type="predicted"/>
<feature type="region of interest" description="Disordered" evidence="1">
    <location>
        <begin position="380"/>
        <end position="495"/>
    </location>
</feature>
<feature type="region of interest" description="Disordered" evidence="1">
    <location>
        <begin position="660"/>
        <end position="704"/>
    </location>
</feature>
<evidence type="ECO:0000256" key="1">
    <source>
        <dbReference type="SAM" id="MobiDB-lite"/>
    </source>
</evidence>
<evidence type="ECO:0000313" key="2">
    <source>
        <dbReference type="EMBL" id="KAL1311156.1"/>
    </source>
</evidence>
<reference evidence="2 3" key="1">
    <citation type="submission" date="2024-07" db="EMBL/GenBank/DDBJ databases">
        <title>Draft sequence of the Neodothiora populina.</title>
        <authorList>
            <person name="Drown D.D."/>
            <person name="Schuette U.S."/>
            <person name="Buechlein A.B."/>
            <person name="Rusch D.R."/>
            <person name="Winton L.W."/>
            <person name="Adams G.A."/>
        </authorList>
    </citation>
    <scope>NUCLEOTIDE SEQUENCE [LARGE SCALE GENOMIC DNA]</scope>
    <source>
        <strain evidence="2 3">CPC 39397</strain>
    </source>
</reference>
<feature type="region of interest" description="Disordered" evidence="1">
    <location>
        <begin position="355"/>
        <end position="374"/>
    </location>
</feature>
<dbReference type="InterPro" id="IPR034586">
    <property type="entry name" value="Bfa1/Byr4"/>
</dbReference>
<sequence>MAESEKENWDEDLDFQGEFFTHSVSTIHTNFSSRLSMHSESNAADEDWNIMLAPNDDASTISAIQSAKQAGIPIPQNVPSSALLGGTIKRLGKNNGQARAKVSKINVEDDWADDLQITQPGPLVLKTAKLERPSSSSAAAATLSSFADDDFGEDFDDFTDGSLGIRLAGTRRETRNRSSSASALTMSPSLGSATVESEDDDFRGLEIPEGPVDLAALLKKRQTVEASAPAPAAAPPPTSNPQPPPPPSFGPVFKLAQPTAKNNFKPAVLSDDNDDFLNDIDIGGGEIFDPTKLTLNRNIKQKNTKTSIPAPARLPMTTLTFSDKPSATTRIPRLAGATTAASKNPSRLEPVFESGATHVTRQRQQPSASTSNFLRAKRSMPVLRGPHPPPSKPHVPFIPAGVSTSQSQHVSSKPPSYTTAYHLRQNSDPHRSQSPPLRSYSRLSSGYVPDTPSRNARRADLAPSSLAREAAAKRTVTKPTRRRNFGDGTELDLFDDLPTSTVKESKFLKQPSARAAPKSLRNIPNKLDTNAASSKIPFPERMQTPAPATPRSPTRHFRDQSNTPRYLRDTAASRIARETRLRNAPSTRPRSENGPILPLTTNWKAQIAARSPHVSPTAQRNKAKRITPNFIPPNAAQTGKPMTEKGMVFNPSTLRWEGNENSLAPFDFPPPLHTPTSSSHAQATSYLSHQPSTQPAQTISPPRPALITPLASDYSNQNIKVVGGMVFDPRRMCWLKLRPGEGGKNSPSVTEDEEDPFAGLEDLKDGPTGASSTAGDRPNAGGLASDEWLVGEEFDLGPEFIRRQRDEEVAWRRKCDAWFPAEGIPRHDDGAWRWSIREIAGQMT</sequence>